<dbReference type="OrthoDB" id="5386922at2759"/>
<sequence length="718" mass="81020">MGDRRTTAGPPPTPLKACAIQGRVKGFFITTATDHLGKLQDFGNNHGLPRCFSWKIHDTRTYLRSKIPDLCNRCNNLALLSHESIRKEAGSNFMGERSLNRSLILHPLFKELKETARAGCLFCSILVDLPNQAQPQPYNRGSTQYGGSVIVIGDNIPVSFYPVSATYPNEVLCSFVISRRQGSTNLSDWPILGSEAEISAHTGDGVCYQFLEQCLRNCLQRVGSKGHRSCTPFISTSLPKRVIDLSRGINSLKVLEASNRTDKYVTLSYCWGNEGLPLRLFTQNYKQMKEKLPWQLLPAVFQNAVEVCLRLGVGFLWIDALCIIQDDSEDWEIESSKMAQYFQGAFFTIAASSSRNCFEPFLRPRDPRWLHREFQGQSNRLTQSIRVRQIEEIPDITLHDPLRPLSSRGWCFQEYVLSSRIMHFYNSELMWECKSYKFFESGSERFTSLGFIPLTDLNRFTGAINDLKAWGRVVSAYTKRKLTRPSDRLPALSGLASFIQAATGATYLAGMWRQTLIGSLLWSSEISSYEDQDWSPMAEDDRTPSWSWASINGPISFLTPEQPNISILDIHCSPKGSNPFGQVKGGYIILEGNIMIANLNGSNGRKICRLFAGISLLGAHYLHLDRPVEECDCRTPIFAATKTLRRVRGEHALRNDGKEFNACVELLRFATSGSFAFFLILGRSDTIHGAHVRLGLVWFRKHMTNDFLSVGRRRVTII</sequence>
<evidence type="ECO:0000259" key="1">
    <source>
        <dbReference type="Pfam" id="PF06985"/>
    </source>
</evidence>
<dbReference type="Proteomes" id="UP000799438">
    <property type="component" value="Unassembled WGS sequence"/>
</dbReference>
<dbReference type="RefSeq" id="XP_033394480.1">
    <property type="nucleotide sequence ID" value="XM_033539277.1"/>
</dbReference>
<evidence type="ECO:0000313" key="2">
    <source>
        <dbReference type="EMBL" id="KAF2138767.1"/>
    </source>
</evidence>
<keyword evidence="3" id="KW-1185">Reference proteome</keyword>
<accession>A0A6A6B704</accession>
<protein>
    <recommendedName>
        <fullName evidence="1">Heterokaryon incompatibility domain-containing protein</fullName>
    </recommendedName>
</protein>
<dbReference type="EMBL" id="ML995495">
    <property type="protein sequence ID" value="KAF2138767.1"/>
    <property type="molecule type" value="Genomic_DNA"/>
</dbReference>
<dbReference type="PANTHER" id="PTHR33112:SF9">
    <property type="entry name" value="HETEROKARYON INCOMPATIBILITY DOMAIN-CONTAINING PROTEIN"/>
    <property type="match status" value="1"/>
</dbReference>
<dbReference type="PANTHER" id="PTHR33112">
    <property type="entry name" value="DOMAIN PROTEIN, PUTATIVE-RELATED"/>
    <property type="match status" value="1"/>
</dbReference>
<organism evidence="2 3">
    <name type="scientific">Aplosporella prunicola CBS 121167</name>
    <dbReference type="NCBI Taxonomy" id="1176127"/>
    <lineage>
        <taxon>Eukaryota</taxon>
        <taxon>Fungi</taxon>
        <taxon>Dikarya</taxon>
        <taxon>Ascomycota</taxon>
        <taxon>Pezizomycotina</taxon>
        <taxon>Dothideomycetes</taxon>
        <taxon>Dothideomycetes incertae sedis</taxon>
        <taxon>Botryosphaeriales</taxon>
        <taxon>Aplosporellaceae</taxon>
        <taxon>Aplosporella</taxon>
    </lineage>
</organism>
<dbReference type="GeneID" id="54296773"/>
<feature type="domain" description="Heterokaryon incompatibility" evidence="1">
    <location>
        <begin position="264"/>
        <end position="414"/>
    </location>
</feature>
<gene>
    <name evidence="2" type="ORF">K452DRAFT_276522</name>
</gene>
<dbReference type="AlphaFoldDB" id="A0A6A6B704"/>
<evidence type="ECO:0000313" key="3">
    <source>
        <dbReference type="Proteomes" id="UP000799438"/>
    </source>
</evidence>
<dbReference type="Pfam" id="PF06985">
    <property type="entry name" value="HET"/>
    <property type="match status" value="1"/>
</dbReference>
<dbReference type="InterPro" id="IPR010730">
    <property type="entry name" value="HET"/>
</dbReference>
<name>A0A6A6B704_9PEZI</name>
<proteinExistence type="predicted"/>
<reference evidence="2" key="1">
    <citation type="journal article" date="2020" name="Stud. Mycol.">
        <title>101 Dothideomycetes genomes: a test case for predicting lifestyles and emergence of pathogens.</title>
        <authorList>
            <person name="Haridas S."/>
            <person name="Albert R."/>
            <person name="Binder M."/>
            <person name="Bloem J."/>
            <person name="Labutti K."/>
            <person name="Salamov A."/>
            <person name="Andreopoulos B."/>
            <person name="Baker S."/>
            <person name="Barry K."/>
            <person name="Bills G."/>
            <person name="Bluhm B."/>
            <person name="Cannon C."/>
            <person name="Castanera R."/>
            <person name="Culley D."/>
            <person name="Daum C."/>
            <person name="Ezra D."/>
            <person name="Gonzalez J."/>
            <person name="Henrissat B."/>
            <person name="Kuo A."/>
            <person name="Liang C."/>
            <person name="Lipzen A."/>
            <person name="Lutzoni F."/>
            <person name="Magnuson J."/>
            <person name="Mondo S."/>
            <person name="Nolan M."/>
            <person name="Ohm R."/>
            <person name="Pangilinan J."/>
            <person name="Park H.-J."/>
            <person name="Ramirez L."/>
            <person name="Alfaro M."/>
            <person name="Sun H."/>
            <person name="Tritt A."/>
            <person name="Yoshinaga Y."/>
            <person name="Zwiers L.-H."/>
            <person name="Turgeon B."/>
            <person name="Goodwin S."/>
            <person name="Spatafora J."/>
            <person name="Crous P."/>
            <person name="Grigoriev I."/>
        </authorList>
    </citation>
    <scope>NUCLEOTIDE SEQUENCE</scope>
    <source>
        <strain evidence="2">CBS 121167</strain>
    </source>
</reference>